<evidence type="ECO:0000313" key="6">
    <source>
        <dbReference type="Proteomes" id="UP000603912"/>
    </source>
</evidence>
<protein>
    <submittedName>
        <fullName evidence="5">Shikimate dehydrogenase</fullName>
    </submittedName>
</protein>
<evidence type="ECO:0000256" key="2">
    <source>
        <dbReference type="ARBA" id="ARBA00023002"/>
    </source>
</evidence>
<dbReference type="Proteomes" id="UP000603912">
    <property type="component" value="Unassembled WGS sequence"/>
</dbReference>
<dbReference type="Pfam" id="PF08501">
    <property type="entry name" value="Shikimate_dh_N"/>
    <property type="match status" value="1"/>
</dbReference>
<gene>
    <name evidence="5" type="ORF">GCM10007036_30070</name>
</gene>
<evidence type="ECO:0000256" key="1">
    <source>
        <dbReference type="ARBA" id="ARBA00004871"/>
    </source>
</evidence>
<keyword evidence="3" id="KW-0028">Amino-acid biosynthesis</keyword>
<dbReference type="GO" id="GO:0004764">
    <property type="term" value="F:shikimate 3-dehydrogenase (NADP+) activity"/>
    <property type="evidence" value="ECO:0007669"/>
    <property type="project" value="InterPro"/>
</dbReference>
<accession>A0A917MKI7</accession>
<dbReference type="InterPro" id="IPR013708">
    <property type="entry name" value="Shikimate_DH-bd_N"/>
</dbReference>
<dbReference type="SUPFAM" id="SSF51735">
    <property type="entry name" value="NAD(P)-binding Rossmann-fold domains"/>
    <property type="match status" value="1"/>
</dbReference>
<keyword evidence="3" id="KW-0057">Aromatic amino acid biosynthesis</keyword>
<organism evidence="5 6">
    <name type="scientific">Alsobacter metallidurans</name>
    <dbReference type="NCBI Taxonomy" id="340221"/>
    <lineage>
        <taxon>Bacteria</taxon>
        <taxon>Pseudomonadati</taxon>
        <taxon>Pseudomonadota</taxon>
        <taxon>Alphaproteobacteria</taxon>
        <taxon>Hyphomicrobiales</taxon>
        <taxon>Alsobacteraceae</taxon>
        <taxon>Alsobacter</taxon>
    </lineage>
</organism>
<dbReference type="GO" id="GO:0005829">
    <property type="term" value="C:cytosol"/>
    <property type="evidence" value="ECO:0007669"/>
    <property type="project" value="TreeGrafter"/>
</dbReference>
<dbReference type="GO" id="GO:0009423">
    <property type="term" value="P:chorismate biosynthetic process"/>
    <property type="evidence" value="ECO:0007669"/>
    <property type="project" value="TreeGrafter"/>
</dbReference>
<name>A0A917MKI7_9HYPH</name>
<reference evidence="5" key="2">
    <citation type="submission" date="2020-09" db="EMBL/GenBank/DDBJ databases">
        <authorList>
            <person name="Sun Q."/>
            <person name="Zhou Y."/>
        </authorList>
    </citation>
    <scope>NUCLEOTIDE SEQUENCE</scope>
    <source>
        <strain evidence="5">CGMCC 1.12214</strain>
    </source>
</reference>
<evidence type="ECO:0000313" key="5">
    <source>
        <dbReference type="EMBL" id="GGH23995.1"/>
    </source>
</evidence>
<dbReference type="EMBL" id="BMES01000002">
    <property type="protein sequence ID" value="GGH23995.1"/>
    <property type="molecule type" value="Genomic_DNA"/>
</dbReference>
<proteinExistence type="predicted"/>
<dbReference type="GO" id="GO:0050661">
    <property type="term" value="F:NADP binding"/>
    <property type="evidence" value="ECO:0007669"/>
    <property type="project" value="TreeGrafter"/>
</dbReference>
<evidence type="ECO:0000259" key="4">
    <source>
        <dbReference type="Pfam" id="PF08501"/>
    </source>
</evidence>
<dbReference type="GO" id="GO:0019632">
    <property type="term" value="P:shikimate metabolic process"/>
    <property type="evidence" value="ECO:0007669"/>
    <property type="project" value="TreeGrafter"/>
</dbReference>
<dbReference type="GO" id="GO:0009073">
    <property type="term" value="P:aromatic amino acid family biosynthetic process"/>
    <property type="evidence" value="ECO:0007669"/>
    <property type="project" value="UniProtKB-KW"/>
</dbReference>
<dbReference type="AlphaFoldDB" id="A0A917MKI7"/>
<evidence type="ECO:0000256" key="3">
    <source>
        <dbReference type="ARBA" id="ARBA00023141"/>
    </source>
</evidence>
<comment type="pathway">
    <text evidence="1">Metabolic intermediate biosynthesis; chorismate biosynthesis; chorismate from D-erythrose 4-phosphate and phosphoenolpyruvate: step 4/7.</text>
</comment>
<dbReference type="Gene3D" id="3.40.50.10860">
    <property type="entry name" value="Leucine Dehydrogenase, chain A, domain 1"/>
    <property type="match status" value="1"/>
</dbReference>
<dbReference type="SUPFAM" id="SSF53223">
    <property type="entry name" value="Aminoacid dehydrogenase-like, N-terminal domain"/>
    <property type="match status" value="1"/>
</dbReference>
<dbReference type="InterPro" id="IPR036291">
    <property type="entry name" value="NAD(P)-bd_dom_sf"/>
</dbReference>
<reference evidence="5" key="1">
    <citation type="journal article" date="2014" name="Int. J. Syst. Evol. Microbiol.">
        <title>Complete genome sequence of Corynebacterium casei LMG S-19264T (=DSM 44701T), isolated from a smear-ripened cheese.</title>
        <authorList>
            <consortium name="US DOE Joint Genome Institute (JGI-PGF)"/>
            <person name="Walter F."/>
            <person name="Albersmeier A."/>
            <person name="Kalinowski J."/>
            <person name="Ruckert C."/>
        </authorList>
    </citation>
    <scope>NUCLEOTIDE SEQUENCE</scope>
    <source>
        <strain evidence="5">CGMCC 1.12214</strain>
    </source>
</reference>
<dbReference type="Gene3D" id="3.40.50.720">
    <property type="entry name" value="NAD(P)-binding Rossmann-like Domain"/>
    <property type="match status" value="1"/>
</dbReference>
<sequence>MSSSETRPDQPVITGATRLYAIVGDPIAQAKSPAVYNALLAAAGRNAVLVPWLLSTADFDAGLRGLLRAGNVDGLVFTYPHKQAALPFADVVHSRARQVGATNALRRRLDGRWEADMFDGVGLVRALEDVGTSPGGRTIWLVGAGGAGGAIAFALAEAGASQIHLTDVEADKATGIAVSVAKAFPGVIVSLAPPSLETVSILINATPVGLSDADGLPVALDDALPASLTVVDIVPREATRLLDLARASGCRTVGGAAMVAGQAAAVLDYFGETAA</sequence>
<dbReference type="InterPro" id="IPR022893">
    <property type="entry name" value="Shikimate_DH_fam"/>
</dbReference>
<keyword evidence="6" id="KW-1185">Reference proteome</keyword>
<dbReference type="InterPro" id="IPR046346">
    <property type="entry name" value="Aminoacid_DH-like_N_sf"/>
</dbReference>
<keyword evidence="2" id="KW-0560">Oxidoreductase</keyword>
<dbReference type="PANTHER" id="PTHR21089:SF1">
    <property type="entry name" value="BIFUNCTIONAL 3-DEHYDROQUINATE DEHYDRATASE_SHIKIMATE DEHYDROGENASE, CHLOROPLASTIC"/>
    <property type="match status" value="1"/>
</dbReference>
<dbReference type="RefSeq" id="WP_188518544.1">
    <property type="nucleotide sequence ID" value="NZ_BMES01000002.1"/>
</dbReference>
<comment type="caution">
    <text evidence="5">The sequence shown here is derived from an EMBL/GenBank/DDBJ whole genome shotgun (WGS) entry which is preliminary data.</text>
</comment>
<feature type="domain" description="Shikimate dehydrogenase substrate binding N-terminal" evidence="4">
    <location>
        <begin position="22"/>
        <end position="104"/>
    </location>
</feature>
<dbReference type="PANTHER" id="PTHR21089">
    <property type="entry name" value="SHIKIMATE DEHYDROGENASE"/>
    <property type="match status" value="1"/>
</dbReference>